<feature type="signal peptide" evidence="1">
    <location>
        <begin position="1"/>
        <end position="26"/>
    </location>
</feature>
<dbReference type="GO" id="GO:0015929">
    <property type="term" value="F:hexosaminidase activity"/>
    <property type="evidence" value="ECO:0007669"/>
    <property type="project" value="InterPro"/>
</dbReference>
<dbReference type="PANTHER" id="PTHR21040">
    <property type="entry name" value="BCDNA.GH04120"/>
    <property type="match status" value="1"/>
</dbReference>
<reference evidence="2 3" key="1">
    <citation type="submission" date="2007-05" db="EMBL/GenBank/DDBJ databases">
        <title>Complete sequence of Geobacter uraniireducens Rf4.</title>
        <authorList>
            <consortium name="US DOE Joint Genome Institute"/>
            <person name="Copeland A."/>
            <person name="Lucas S."/>
            <person name="Lapidus A."/>
            <person name="Barry K."/>
            <person name="Detter J.C."/>
            <person name="Glavina del Rio T."/>
            <person name="Hammon N."/>
            <person name="Israni S."/>
            <person name="Dalin E."/>
            <person name="Tice H."/>
            <person name="Pitluck S."/>
            <person name="Chertkov O."/>
            <person name="Brettin T."/>
            <person name="Bruce D."/>
            <person name="Han C."/>
            <person name="Schmutz J."/>
            <person name="Larimer F."/>
            <person name="Land M."/>
            <person name="Hauser L."/>
            <person name="Kyrpides N."/>
            <person name="Mikhailova N."/>
            <person name="Shelobolina E."/>
            <person name="Aklujkar M."/>
            <person name="Lovley D."/>
            <person name="Richardson P."/>
        </authorList>
    </citation>
    <scope>NUCLEOTIDE SEQUENCE [LARGE SCALE GENOMIC DNA]</scope>
    <source>
        <strain evidence="2 3">Rf4</strain>
    </source>
</reference>
<sequence length="348" mass="39535">MLMRNSLCIKACVFISLLIFCRGGFAMQSVPNLTNQIAAERTPKDVGNTAHALRVLHFPLGELSLIDAKHWVDKAATARFNAIVLMIWGGVKLNSSPWATIKYPLTPADLAEWAAYTKGKGLDVIIGVQLLSHQEFFLQETRPELMFNHITYDPRKAEVQKIVFAVLDEVIDLAHPKAIHIGHDEVFNPSELKKWRGVDEKALPAKLFLQDVLQIHAHLKKRGVETWMWGDMLISPDEFPDMNPENLNGVIPGYGKLLRAKIPKDIVICDWHYRPSQGFPSIDTFRREGFRVMGATWENQQTIQSFSRYAKEHNAYGMMATIWYDALINPDKVERIIRISGEAFANTK</sequence>
<dbReference type="STRING" id="351605.Gura_3052"/>
<feature type="chain" id="PRO_5002683265" evidence="1">
    <location>
        <begin position="27"/>
        <end position="348"/>
    </location>
</feature>
<dbReference type="SUPFAM" id="SSF51445">
    <property type="entry name" value="(Trans)glycosidases"/>
    <property type="match status" value="1"/>
</dbReference>
<dbReference type="PANTHER" id="PTHR21040:SF8">
    <property type="entry name" value="BCDNA.GH04120"/>
    <property type="match status" value="1"/>
</dbReference>
<dbReference type="HOGENOM" id="CLU_796351_0_0_7"/>
<dbReference type="Proteomes" id="UP000006695">
    <property type="component" value="Chromosome"/>
</dbReference>
<accession>A5G605</accession>
<dbReference type="InterPro" id="IPR017853">
    <property type="entry name" value="GH"/>
</dbReference>
<evidence type="ECO:0000313" key="2">
    <source>
        <dbReference type="EMBL" id="ABQ27223.1"/>
    </source>
</evidence>
<dbReference type="CAZy" id="GH20">
    <property type="family name" value="Glycoside Hydrolase Family 20"/>
</dbReference>
<protein>
    <submittedName>
        <fullName evidence="2">Glycoside hydrolase, family 20</fullName>
    </submittedName>
</protein>
<gene>
    <name evidence="2" type="ordered locus">Gura_3052</name>
</gene>
<dbReference type="InterPro" id="IPR038901">
    <property type="entry name" value="HEXDC-like"/>
</dbReference>
<dbReference type="AlphaFoldDB" id="A5G605"/>
<organism evidence="2 3">
    <name type="scientific">Geotalea uraniireducens (strain Rf4)</name>
    <name type="common">Geobacter uraniireducens</name>
    <dbReference type="NCBI Taxonomy" id="351605"/>
    <lineage>
        <taxon>Bacteria</taxon>
        <taxon>Pseudomonadati</taxon>
        <taxon>Thermodesulfobacteriota</taxon>
        <taxon>Desulfuromonadia</taxon>
        <taxon>Geobacterales</taxon>
        <taxon>Geobacteraceae</taxon>
        <taxon>Geotalea</taxon>
    </lineage>
</organism>
<keyword evidence="2" id="KW-0378">Hydrolase</keyword>
<name>A5G605_GEOUR</name>
<evidence type="ECO:0000256" key="1">
    <source>
        <dbReference type="SAM" id="SignalP"/>
    </source>
</evidence>
<evidence type="ECO:0000313" key="3">
    <source>
        <dbReference type="Proteomes" id="UP000006695"/>
    </source>
</evidence>
<proteinExistence type="predicted"/>
<dbReference type="Gene3D" id="3.20.20.80">
    <property type="entry name" value="Glycosidases"/>
    <property type="match status" value="1"/>
</dbReference>
<dbReference type="EMBL" id="CP000698">
    <property type="protein sequence ID" value="ABQ27223.1"/>
    <property type="molecule type" value="Genomic_DNA"/>
</dbReference>
<dbReference type="KEGG" id="gur:Gura_3052"/>
<keyword evidence="3" id="KW-1185">Reference proteome</keyword>
<keyword evidence="1" id="KW-0732">Signal</keyword>